<dbReference type="InterPro" id="IPR011009">
    <property type="entry name" value="Kinase-like_dom_sf"/>
</dbReference>
<gene>
    <name evidence="8" type="ORF">DZC52_14965</name>
</gene>
<feature type="domain" description="Protein kinase" evidence="7">
    <location>
        <begin position="85"/>
        <end position="373"/>
    </location>
</feature>
<protein>
    <recommendedName>
        <fullName evidence="7">Protein kinase domain-containing protein</fullName>
    </recommendedName>
</protein>
<keyword evidence="9" id="KW-1185">Reference proteome</keyword>
<dbReference type="Proteomes" id="UP000260351">
    <property type="component" value="Unassembled WGS sequence"/>
</dbReference>
<dbReference type="PROSITE" id="PS00108">
    <property type="entry name" value="PROTEIN_KINASE_ST"/>
    <property type="match status" value="1"/>
</dbReference>
<dbReference type="AlphaFoldDB" id="A0A3E1K561"/>
<dbReference type="RefSeq" id="WP_116651955.1">
    <property type="nucleotide sequence ID" value="NZ_QUZK01000052.1"/>
</dbReference>
<dbReference type="InterPro" id="IPR019734">
    <property type="entry name" value="TPR_rpt"/>
</dbReference>
<feature type="repeat" description="TPR" evidence="5">
    <location>
        <begin position="646"/>
        <end position="679"/>
    </location>
</feature>
<proteinExistence type="predicted"/>
<keyword evidence="1" id="KW-0808">Transferase</keyword>
<dbReference type="SMART" id="SM00220">
    <property type="entry name" value="S_TKc"/>
    <property type="match status" value="1"/>
</dbReference>
<dbReference type="GO" id="GO:0005524">
    <property type="term" value="F:ATP binding"/>
    <property type="evidence" value="ECO:0007669"/>
    <property type="project" value="UniProtKB-KW"/>
</dbReference>
<dbReference type="GO" id="GO:0004674">
    <property type="term" value="F:protein serine/threonine kinase activity"/>
    <property type="evidence" value="ECO:0007669"/>
    <property type="project" value="TreeGrafter"/>
</dbReference>
<dbReference type="Pfam" id="PF00069">
    <property type="entry name" value="Pkinase"/>
    <property type="match status" value="1"/>
</dbReference>
<feature type="repeat" description="TPR" evidence="5">
    <location>
        <begin position="479"/>
        <end position="512"/>
    </location>
</feature>
<evidence type="ECO:0000256" key="5">
    <source>
        <dbReference type="PROSITE-ProRule" id="PRU00339"/>
    </source>
</evidence>
<dbReference type="SUPFAM" id="SSF48452">
    <property type="entry name" value="TPR-like"/>
    <property type="match status" value="2"/>
</dbReference>
<keyword evidence="3" id="KW-0418">Kinase</keyword>
<comment type="caution">
    <text evidence="8">The sequence shown here is derived from an EMBL/GenBank/DDBJ whole genome shotgun (WGS) entry which is preliminary data.</text>
</comment>
<evidence type="ECO:0000256" key="2">
    <source>
        <dbReference type="ARBA" id="ARBA00022741"/>
    </source>
</evidence>
<dbReference type="InterPro" id="IPR000719">
    <property type="entry name" value="Prot_kinase_dom"/>
</dbReference>
<evidence type="ECO:0000259" key="7">
    <source>
        <dbReference type="PROSITE" id="PS50011"/>
    </source>
</evidence>
<dbReference type="PROSITE" id="PS50011">
    <property type="entry name" value="PROTEIN_KINASE_DOM"/>
    <property type="match status" value="1"/>
</dbReference>
<dbReference type="Gene3D" id="1.25.40.10">
    <property type="entry name" value="Tetratricopeptide repeat domain"/>
    <property type="match status" value="2"/>
</dbReference>
<dbReference type="CDD" id="cd14014">
    <property type="entry name" value="STKc_PknB_like"/>
    <property type="match status" value="1"/>
</dbReference>
<evidence type="ECO:0000256" key="3">
    <source>
        <dbReference type="ARBA" id="ARBA00022777"/>
    </source>
</evidence>
<evidence type="ECO:0000256" key="1">
    <source>
        <dbReference type="ARBA" id="ARBA00022679"/>
    </source>
</evidence>
<dbReference type="OrthoDB" id="9801841at2"/>
<evidence type="ECO:0000313" key="8">
    <source>
        <dbReference type="EMBL" id="RFF29149.1"/>
    </source>
</evidence>
<dbReference type="PANTHER" id="PTHR43289:SF34">
    <property type="entry name" value="SERINE_THREONINE-PROTEIN KINASE YBDM-RELATED"/>
    <property type="match status" value="1"/>
</dbReference>
<dbReference type="InterPro" id="IPR008271">
    <property type="entry name" value="Ser/Thr_kinase_AS"/>
</dbReference>
<keyword evidence="5" id="KW-0802">TPR repeat</keyword>
<dbReference type="Gene3D" id="1.10.510.10">
    <property type="entry name" value="Transferase(Phosphotransferase) domain 1"/>
    <property type="match status" value="1"/>
</dbReference>
<dbReference type="EMBL" id="QUZK01000052">
    <property type="protein sequence ID" value="RFF29149.1"/>
    <property type="molecule type" value="Genomic_DNA"/>
</dbReference>
<dbReference type="Gene3D" id="3.30.200.20">
    <property type="entry name" value="Phosphorylase Kinase, domain 1"/>
    <property type="match status" value="1"/>
</dbReference>
<sequence>MNDTPENNPLPADPEAAALRLLPDCLAQPEGERERWLSRRCPDRPDVRSRVVELLAAERESVNFLEEGPVVTIGPDRRGERLGPWRLDEEIAIGGMSRVYRSQRADGAYDQVAAVKLFDAAHLDRDAAGRFAAERRILAALDHPGIARVIDGGETEDGTPFVVMEYVRGEPINRYCERHGVSLPGRLQLIQSVCDALEVAHRRGIVHRDIKAGNVLIDEAGQPRLIDFGIAKILEHAGLEPLDLPRTRAGAQMLTPEYASPEHLRGESVSTSSDVYSLGVLLYELVTGTRPHQVAGLSPAEMERTVCSTIPLDPSTLIARRKSPPPEGLRPAGRLKRQLRGDIDRIIMTAMRLEAGDRYPSAGALAEDIERHLSGKAVRARGASKLYRAGRFVSRHRLGVAAAAAVFVLLSGALVVVELQRDRARSEAERAEAATQFLTEMIQRADPFENADSPSLAGALKLAVADIGNRFADQPALEADMRYAIGYALQNLGEVEPAREQLERALTLRERVGDDVDRAEVHDGLAIVAWWESDFDRGAEHFEHARALLEGESGERADILRVNVLANWAAMLIDAGDNVHSETLADQALSLSEPVEGVSPETRAAIWSTLATARDGLGRSEEALAAFEVTLDIQREATGEMHPSFAIVLNNLALLYYSMDRLEEALAAMERSVAIRRETLGESHPQTATALFNLARLQTLDGQLEAAEENARLALQVAENGYAAGHPRIGKAHEALAIVLQGSGRADEAMQHARAARTIYAGAAGVDPAWIEAIDELIAELADPGGSAPAT</sequence>
<keyword evidence="6" id="KW-0175">Coiled coil</keyword>
<evidence type="ECO:0000313" key="9">
    <source>
        <dbReference type="Proteomes" id="UP000260351"/>
    </source>
</evidence>
<feature type="coiled-coil region" evidence="6">
    <location>
        <begin position="414"/>
        <end position="441"/>
    </location>
</feature>
<dbReference type="InterPro" id="IPR011990">
    <property type="entry name" value="TPR-like_helical_dom_sf"/>
</dbReference>
<keyword evidence="2" id="KW-0547">Nucleotide-binding</keyword>
<feature type="coiled-coil region" evidence="6">
    <location>
        <begin position="659"/>
        <end position="717"/>
    </location>
</feature>
<organism evidence="8 9">
    <name type="scientific">Wenzhouxiangella sediminis</name>
    <dbReference type="NCBI Taxonomy" id="1792836"/>
    <lineage>
        <taxon>Bacteria</taxon>
        <taxon>Pseudomonadati</taxon>
        <taxon>Pseudomonadota</taxon>
        <taxon>Gammaproteobacteria</taxon>
        <taxon>Chromatiales</taxon>
        <taxon>Wenzhouxiangellaceae</taxon>
        <taxon>Wenzhouxiangella</taxon>
    </lineage>
</organism>
<dbReference type="PROSITE" id="PS50005">
    <property type="entry name" value="TPR"/>
    <property type="match status" value="2"/>
</dbReference>
<keyword evidence="4" id="KW-0067">ATP-binding</keyword>
<accession>A0A3E1K561</accession>
<evidence type="ECO:0000256" key="6">
    <source>
        <dbReference type="SAM" id="Coils"/>
    </source>
</evidence>
<dbReference type="Pfam" id="PF13424">
    <property type="entry name" value="TPR_12"/>
    <property type="match status" value="1"/>
</dbReference>
<dbReference type="PANTHER" id="PTHR43289">
    <property type="entry name" value="MITOGEN-ACTIVATED PROTEIN KINASE KINASE KINASE 20-RELATED"/>
    <property type="match status" value="1"/>
</dbReference>
<evidence type="ECO:0000256" key="4">
    <source>
        <dbReference type="ARBA" id="ARBA00022840"/>
    </source>
</evidence>
<dbReference type="Pfam" id="PF13374">
    <property type="entry name" value="TPR_10"/>
    <property type="match status" value="1"/>
</dbReference>
<dbReference type="SUPFAM" id="SSF56112">
    <property type="entry name" value="Protein kinase-like (PK-like)"/>
    <property type="match status" value="1"/>
</dbReference>
<dbReference type="SMART" id="SM00028">
    <property type="entry name" value="TPR"/>
    <property type="match status" value="6"/>
</dbReference>
<reference evidence="8 9" key="1">
    <citation type="submission" date="2018-08" db="EMBL/GenBank/DDBJ databases">
        <title>Wenzhouxiangella salilacus sp. nov., a novel bacterium isolated from a saline lake in Xinjiang Province, China.</title>
        <authorList>
            <person name="Han S."/>
        </authorList>
    </citation>
    <scope>NUCLEOTIDE SEQUENCE [LARGE SCALE GENOMIC DNA]</scope>
    <source>
        <strain evidence="8 9">XDB06</strain>
    </source>
</reference>
<name>A0A3E1K561_9GAMM</name>